<comment type="caution">
    <text evidence="1">The sequence shown here is derived from an EMBL/GenBank/DDBJ whole genome shotgun (WGS) entry which is preliminary data.</text>
</comment>
<accession>A0A4U6XL10</accession>
<sequence>MMVWNDYVRIQHGSTTDRVTFRADSEKVRGQPSEWGRLRPPTNDAHLACHRTRKIIIAWLSTATDENDRIPLGFEKAMPQRSDAHLESLPTEVVLQILTQIADVHCLWNLLVSSPVASRVFDQYSDDVFWPSVADGIAPSQTQDAIRCIVALRAGAFRSTPVDQLVGKIRDREAGIVLGRSLDQGYYGISTMDTTAKPSLRVMRSVLAVAGRIHALSRLCIGHYLARLAAAKTDGRLDAAPGWLDDVRPSWIEEQRITRAFWRVQLVLELNVAARTSLVQSPVDMSDGAPGELDIESFYDSDTSNLKVAYHEVMTAMEFLEGLGFRGDHDPTRPISLGRLPLPIHSQMDMSPSMDGMPANSVCRRSSLVMPADGLWIVDSMARNAHSPIKYAGFRPYRNLGFAIWDRERLARMGLASPPGNGRVTGLGSYFPCWLGLLDPHEMAQAEGKMREAECRGGRLNPLQPMIQDNGS</sequence>
<keyword evidence="2" id="KW-1185">Reference proteome</keyword>
<dbReference type="AlphaFoldDB" id="A0A4U6XL10"/>
<reference evidence="1 2" key="1">
    <citation type="journal article" date="2019" name="PLoS ONE">
        <title>Comparative genome analysis indicates high evolutionary potential of pathogenicity genes in Colletotrichum tanaceti.</title>
        <authorList>
            <person name="Lelwala R.V."/>
            <person name="Korhonen P.K."/>
            <person name="Young N.D."/>
            <person name="Scott J.B."/>
            <person name="Ades P.A."/>
            <person name="Gasser R.B."/>
            <person name="Taylor P.W.J."/>
        </authorList>
    </citation>
    <scope>NUCLEOTIDE SEQUENCE [LARGE SCALE GENOMIC DNA]</scope>
    <source>
        <strain evidence="1">BRIP57314</strain>
    </source>
</reference>
<proteinExistence type="predicted"/>
<dbReference type="OrthoDB" id="4358152at2759"/>
<dbReference type="STRING" id="1306861.A0A4U6XL10"/>
<evidence type="ECO:0000313" key="2">
    <source>
        <dbReference type="Proteomes" id="UP000310108"/>
    </source>
</evidence>
<evidence type="ECO:0000313" key="1">
    <source>
        <dbReference type="EMBL" id="TKW56294.1"/>
    </source>
</evidence>
<name>A0A4U6XL10_9PEZI</name>
<dbReference type="Proteomes" id="UP000310108">
    <property type="component" value="Unassembled WGS sequence"/>
</dbReference>
<gene>
    <name evidence="1" type="ORF">CTA1_11912</name>
</gene>
<protein>
    <recommendedName>
        <fullName evidence="3">F-box domain-containing protein</fullName>
    </recommendedName>
</protein>
<dbReference type="EMBL" id="PJEX01000073">
    <property type="protein sequence ID" value="TKW56294.1"/>
    <property type="molecule type" value="Genomic_DNA"/>
</dbReference>
<evidence type="ECO:0008006" key="3">
    <source>
        <dbReference type="Google" id="ProtNLM"/>
    </source>
</evidence>
<organism evidence="1 2">
    <name type="scientific">Colletotrichum tanaceti</name>
    <dbReference type="NCBI Taxonomy" id="1306861"/>
    <lineage>
        <taxon>Eukaryota</taxon>
        <taxon>Fungi</taxon>
        <taxon>Dikarya</taxon>
        <taxon>Ascomycota</taxon>
        <taxon>Pezizomycotina</taxon>
        <taxon>Sordariomycetes</taxon>
        <taxon>Hypocreomycetidae</taxon>
        <taxon>Glomerellales</taxon>
        <taxon>Glomerellaceae</taxon>
        <taxon>Colletotrichum</taxon>
        <taxon>Colletotrichum destructivum species complex</taxon>
    </lineage>
</organism>